<dbReference type="SUPFAM" id="SSF53850">
    <property type="entry name" value="Periplasmic binding protein-like II"/>
    <property type="match status" value="1"/>
</dbReference>
<evidence type="ECO:0000256" key="1">
    <source>
        <dbReference type="ARBA" id="ARBA00006987"/>
    </source>
</evidence>
<organism evidence="3 4">
    <name type="scientific">Halobacillus naozhouensis</name>
    <dbReference type="NCBI Taxonomy" id="554880"/>
    <lineage>
        <taxon>Bacteria</taxon>
        <taxon>Bacillati</taxon>
        <taxon>Bacillota</taxon>
        <taxon>Bacilli</taxon>
        <taxon>Bacillales</taxon>
        <taxon>Bacillaceae</taxon>
        <taxon>Halobacillus</taxon>
    </lineage>
</organism>
<dbReference type="InterPro" id="IPR005064">
    <property type="entry name" value="BUG"/>
</dbReference>
<dbReference type="EMBL" id="CP121671">
    <property type="protein sequence ID" value="WFT74434.1"/>
    <property type="molecule type" value="Genomic_DNA"/>
</dbReference>
<dbReference type="PIRSF" id="PIRSF017082">
    <property type="entry name" value="YflP"/>
    <property type="match status" value="1"/>
</dbReference>
<reference evidence="3 4" key="1">
    <citation type="submission" date="2023-04" db="EMBL/GenBank/DDBJ databases">
        <title>Genome sequence of Halobacillus naozhouensis KACC 21980.</title>
        <authorList>
            <person name="Kim S."/>
            <person name="Heo J."/>
            <person name="Kwon S.-W."/>
        </authorList>
    </citation>
    <scope>NUCLEOTIDE SEQUENCE [LARGE SCALE GENOMIC DNA]</scope>
    <source>
        <strain evidence="3 4">KCTC 13234</strain>
    </source>
</reference>
<proteinExistence type="inferred from homology"/>
<keyword evidence="2" id="KW-0732">Signal</keyword>
<evidence type="ECO:0000313" key="4">
    <source>
        <dbReference type="Proteomes" id="UP001221597"/>
    </source>
</evidence>
<gene>
    <name evidence="3" type="ORF">P9989_19090</name>
</gene>
<dbReference type="PANTHER" id="PTHR42928">
    <property type="entry name" value="TRICARBOXYLATE-BINDING PROTEIN"/>
    <property type="match status" value="1"/>
</dbReference>
<dbReference type="Gene3D" id="3.40.190.10">
    <property type="entry name" value="Periplasmic binding protein-like II"/>
    <property type="match status" value="1"/>
</dbReference>
<dbReference type="Gene3D" id="3.40.190.150">
    <property type="entry name" value="Bordetella uptake gene, domain 1"/>
    <property type="match status" value="1"/>
</dbReference>
<dbReference type="Pfam" id="PF03401">
    <property type="entry name" value="TctC"/>
    <property type="match status" value="1"/>
</dbReference>
<dbReference type="PROSITE" id="PS51257">
    <property type="entry name" value="PROKAR_LIPOPROTEIN"/>
    <property type="match status" value="1"/>
</dbReference>
<comment type="similarity">
    <text evidence="1">Belongs to the UPF0065 (bug) family.</text>
</comment>
<evidence type="ECO:0000256" key="2">
    <source>
        <dbReference type="SAM" id="SignalP"/>
    </source>
</evidence>
<protein>
    <submittedName>
        <fullName evidence="3">Tripartite tricarboxylate transporter substrate binding protein</fullName>
    </submittedName>
</protein>
<dbReference type="CDD" id="cd07012">
    <property type="entry name" value="PBP2_Bug_TTT"/>
    <property type="match status" value="1"/>
</dbReference>
<dbReference type="InterPro" id="IPR042100">
    <property type="entry name" value="Bug_dom1"/>
</dbReference>
<keyword evidence="4" id="KW-1185">Reference proteome</keyword>
<dbReference type="PANTHER" id="PTHR42928:SF5">
    <property type="entry name" value="BLR1237 PROTEIN"/>
    <property type="match status" value="1"/>
</dbReference>
<feature type="signal peptide" evidence="2">
    <location>
        <begin position="1"/>
        <end position="19"/>
    </location>
</feature>
<name>A0ABY8IYR7_9BACI</name>
<sequence length="330" mass="35710">MKKIIYLSFIMLLFVGGLAACSSNEKSASGSSASDSYPSEAISVIVAYDAGGGTDTTARALQPYLEEELGVPVNIINKPGGSGWVGWNTLANAKPDGQTIGYLNSPNIASGLVNPTMERKVNLDDFEALGNHVTDPGAIVIRVDEERFTNMKELVEYAKEHEVTTTATGVAGDDHLVTLKLNQKLDTNFRAIQFEGTAKSRSAFLGGHVDVLITSVGEAYTMHQNEKLKVVAVTAKERSSFLEDVPTVKEAGFEEVISQSTRGLAAPKGIPQEKLDILKEALKKAANNAEHVEKMKEIGTQVDYVDGAGYMEMLKQDKKDVEGLRDLLDW</sequence>
<dbReference type="Proteomes" id="UP001221597">
    <property type="component" value="Chromosome"/>
</dbReference>
<accession>A0ABY8IYR7</accession>
<dbReference type="RefSeq" id="WP_283076431.1">
    <property type="nucleotide sequence ID" value="NZ_CP121671.1"/>
</dbReference>
<evidence type="ECO:0000313" key="3">
    <source>
        <dbReference type="EMBL" id="WFT74434.1"/>
    </source>
</evidence>
<feature type="chain" id="PRO_5046683808" evidence="2">
    <location>
        <begin position="20"/>
        <end position="330"/>
    </location>
</feature>